<name>A0A2S9YRZ5_9BACT</name>
<dbReference type="AlphaFoldDB" id="A0A2S9YRZ5"/>
<comment type="caution">
    <text evidence="2">The sequence shown here is derived from an EMBL/GenBank/DDBJ whole genome shotgun (WGS) entry which is preliminary data.</text>
</comment>
<accession>A0A2S9YRZ5</accession>
<reference evidence="2 3" key="1">
    <citation type="submission" date="2018-03" db="EMBL/GenBank/DDBJ databases">
        <title>Draft Genome Sequences of the Obligatory Marine Myxobacteria Enhygromyxa salina SWB007.</title>
        <authorList>
            <person name="Poehlein A."/>
            <person name="Moghaddam J.A."/>
            <person name="Harms H."/>
            <person name="Alanjari M."/>
            <person name="Koenig G.M."/>
            <person name="Daniel R."/>
            <person name="Schaeberle T.F."/>
        </authorList>
    </citation>
    <scope>NUCLEOTIDE SEQUENCE [LARGE SCALE GENOMIC DNA]</scope>
    <source>
        <strain evidence="2 3">SWB007</strain>
    </source>
</reference>
<dbReference type="EMBL" id="PVNL01000048">
    <property type="protein sequence ID" value="PRQ07864.1"/>
    <property type="molecule type" value="Genomic_DNA"/>
</dbReference>
<organism evidence="2 3">
    <name type="scientific">Enhygromyxa salina</name>
    <dbReference type="NCBI Taxonomy" id="215803"/>
    <lineage>
        <taxon>Bacteria</taxon>
        <taxon>Pseudomonadati</taxon>
        <taxon>Myxococcota</taxon>
        <taxon>Polyangia</taxon>
        <taxon>Nannocystales</taxon>
        <taxon>Nannocystaceae</taxon>
        <taxon>Enhygromyxa</taxon>
    </lineage>
</organism>
<protein>
    <submittedName>
        <fullName evidence="2">Uncharacterized protein</fullName>
    </submittedName>
</protein>
<evidence type="ECO:0000256" key="1">
    <source>
        <dbReference type="SAM" id="MobiDB-lite"/>
    </source>
</evidence>
<evidence type="ECO:0000313" key="3">
    <source>
        <dbReference type="Proteomes" id="UP000238823"/>
    </source>
</evidence>
<dbReference type="Proteomes" id="UP000238823">
    <property type="component" value="Unassembled WGS sequence"/>
</dbReference>
<proteinExistence type="predicted"/>
<sequence length="131" mass="14542">MPQDNINPVAERSLGGGPASVGHDRQEALRALLARFSEHHGRNLLARKRRQLDELMAMLFEHFEDYGVESVSPGPGSRFTRGAVSAGWLVDRLEAFEDGELADTVGDDKDMLRFAETTLRALARWLPRAVA</sequence>
<gene>
    <name evidence="2" type="ORF">ENSA7_24290</name>
</gene>
<feature type="region of interest" description="Disordered" evidence="1">
    <location>
        <begin position="1"/>
        <end position="22"/>
    </location>
</feature>
<evidence type="ECO:0000313" key="2">
    <source>
        <dbReference type="EMBL" id="PRQ07864.1"/>
    </source>
</evidence>